<feature type="region of interest" description="Disordered" evidence="1">
    <location>
        <begin position="48"/>
        <end position="112"/>
    </location>
</feature>
<feature type="compositionally biased region" description="Basic and acidic residues" evidence="1">
    <location>
        <begin position="93"/>
        <end position="103"/>
    </location>
</feature>
<reference evidence="2" key="4">
    <citation type="submission" date="2019-03" db="UniProtKB">
        <authorList>
            <consortium name="EnsemblPlants"/>
        </authorList>
    </citation>
    <scope>IDENTIFICATION</scope>
</reference>
<reference evidence="3" key="2">
    <citation type="journal article" date="2017" name="Nat. Plants">
        <title>The Aegilops tauschii genome reveals multiple impacts of transposons.</title>
        <authorList>
            <person name="Zhao G."/>
            <person name="Zou C."/>
            <person name="Li K."/>
            <person name="Wang K."/>
            <person name="Li T."/>
            <person name="Gao L."/>
            <person name="Zhang X."/>
            <person name="Wang H."/>
            <person name="Yang Z."/>
            <person name="Liu X."/>
            <person name="Jiang W."/>
            <person name="Mao L."/>
            <person name="Kong X."/>
            <person name="Jiao Y."/>
            <person name="Jia J."/>
        </authorList>
    </citation>
    <scope>NUCLEOTIDE SEQUENCE [LARGE SCALE GENOMIC DNA]</scope>
    <source>
        <strain evidence="3">cv. AL8/78</strain>
    </source>
</reference>
<evidence type="ECO:0000256" key="1">
    <source>
        <dbReference type="SAM" id="MobiDB-lite"/>
    </source>
</evidence>
<feature type="compositionally biased region" description="Polar residues" evidence="1">
    <location>
        <begin position="82"/>
        <end position="92"/>
    </location>
</feature>
<sequence length="112" mass="12780">TDINYAGQMIPRVSRNLFRAKQLMSTKHRPKFHIELAPYPQEIIRMSTESSKSSHGIKANKERNRVSIVDSLQVERHCPESKLSSNHGSATEQNHRPSGDRISRTSPFDPSR</sequence>
<name>A0A453FN79_AEGTS</name>
<keyword evidence="3" id="KW-1185">Reference proteome</keyword>
<evidence type="ECO:0000313" key="3">
    <source>
        <dbReference type="Proteomes" id="UP000015105"/>
    </source>
</evidence>
<dbReference type="AlphaFoldDB" id="A0A453FN79"/>
<dbReference type="EnsemblPlants" id="AET3Gv20725000.2">
    <property type="protein sequence ID" value="AET3Gv20725000.2"/>
    <property type="gene ID" value="AET3Gv20725000"/>
</dbReference>
<reference evidence="2" key="5">
    <citation type="journal article" date="2021" name="G3 (Bethesda)">
        <title>Aegilops tauschii genome assembly Aet v5.0 features greater sequence contiguity and improved annotation.</title>
        <authorList>
            <person name="Wang L."/>
            <person name="Zhu T."/>
            <person name="Rodriguez J.C."/>
            <person name="Deal K.R."/>
            <person name="Dubcovsky J."/>
            <person name="McGuire P.E."/>
            <person name="Lux T."/>
            <person name="Spannagl M."/>
            <person name="Mayer K.F.X."/>
            <person name="Baldrich P."/>
            <person name="Meyers B.C."/>
            <person name="Huo N."/>
            <person name="Gu Y.Q."/>
            <person name="Zhou H."/>
            <person name="Devos K.M."/>
            <person name="Bennetzen J.L."/>
            <person name="Unver T."/>
            <person name="Budak H."/>
            <person name="Gulick P.J."/>
            <person name="Galiba G."/>
            <person name="Kalapos B."/>
            <person name="Nelson D.R."/>
            <person name="Li P."/>
            <person name="You F.M."/>
            <person name="Luo M.C."/>
            <person name="Dvorak J."/>
        </authorList>
    </citation>
    <scope>NUCLEOTIDE SEQUENCE [LARGE SCALE GENOMIC DNA]</scope>
    <source>
        <strain evidence="2">cv. AL8/78</strain>
    </source>
</reference>
<accession>A0A453FN79</accession>
<evidence type="ECO:0000313" key="2">
    <source>
        <dbReference type="EnsemblPlants" id="AET3Gv20725000.2"/>
    </source>
</evidence>
<proteinExistence type="predicted"/>
<organism evidence="2 3">
    <name type="scientific">Aegilops tauschii subsp. strangulata</name>
    <name type="common">Goatgrass</name>
    <dbReference type="NCBI Taxonomy" id="200361"/>
    <lineage>
        <taxon>Eukaryota</taxon>
        <taxon>Viridiplantae</taxon>
        <taxon>Streptophyta</taxon>
        <taxon>Embryophyta</taxon>
        <taxon>Tracheophyta</taxon>
        <taxon>Spermatophyta</taxon>
        <taxon>Magnoliopsida</taxon>
        <taxon>Liliopsida</taxon>
        <taxon>Poales</taxon>
        <taxon>Poaceae</taxon>
        <taxon>BOP clade</taxon>
        <taxon>Pooideae</taxon>
        <taxon>Triticodae</taxon>
        <taxon>Triticeae</taxon>
        <taxon>Triticinae</taxon>
        <taxon>Aegilops</taxon>
    </lineage>
</organism>
<dbReference type="Proteomes" id="UP000015105">
    <property type="component" value="Chromosome 3D"/>
</dbReference>
<protein>
    <submittedName>
        <fullName evidence="2">Uncharacterized protein</fullName>
    </submittedName>
</protein>
<reference evidence="3" key="1">
    <citation type="journal article" date="2014" name="Science">
        <title>Ancient hybridizations among the ancestral genomes of bread wheat.</title>
        <authorList>
            <consortium name="International Wheat Genome Sequencing Consortium,"/>
            <person name="Marcussen T."/>
            <person name="Sandve S.R."/>
            <person name="Heier L."/>
            <person name="Spannagl M."/>
            <person name="Pfeifer M."/>
            <person name="Jakobsen K.S."/>
            <person name="Wulff B.B."/>
            <person name="Steuernagel B."/>
            <person name="Mayer K.F."/>
            <person name="Olsen O.A."/>
        </authorList>
    </citation>
    <scope>NUCLEOTIDE SEQUENCE [LARGE SCALE GENOMIC DNA]</scope>
    <source>
        <strain evidence="3">cv. AL8/78</strain>
    </source>
</reference>
<dbReference type="Gramene" id="AET3Gv20725000.2">
    <property type="protein sequence ID" value="AET3Gv20725000.2"/>
    <property type="gene ID" value="AET3Gv20725000"/>
</dbReference>
<reference evidence="2" key="3">
    <citation type="journal article" date="2017" name="Nature">
        <title>Genome sequence of the progenitor of the wheat D genome Aegilops tauschii.</title>
        <authorList>
            <person name="Luo M.C."/>
            <person name="Gu Y.Q."/>
            <person name="Puiu D."/>
            <person name="Wang H."/>
            <person name="Twardziok S.O."/>
            <person name="Deal K.R."/>
            <person name="Huo N."/>
            <person name="Zhu T."/>
            <person name="Wang L."/>
            <person name="Wang Y."/>
            <person name="McGuire P.E."/>
            <person name="Liu S."/>
            <person name="Long H."/>
            <person name="Ramasamy R.K."/>
            <person name="Rodriguez J.C."/>
            <person name="Van S.L."/>
            <person name="Yuan L."/>
            <person name="Wang Z."/>
            <person name="Xia Z."/>
            <person name="Xiao L."/>
            <person name="Anderson O.D."/>
            <person name="Ouyang S."/>
            <person name="Liang Y."/>
            <person name="Zimin A.V."/>
            <person name="Pertea G."/>
            <person name="Qi P."/>
            <person name="Bennetzen J.L."/>
            <person name="Dai X."/>
            <person name="Dawson M.W."/>
            <person name="Muller H.G."/>
            <person name="Kugler K."/>
            <person name="Rivarola-Duarte L."/>
            <person name="Spannagl M."/>
            <person name="Mayer K.F.X."/>
            <person name="Lu F.H."/>
            <person name="Bevan M.W."/>
            <person name="Leroy P."/>
            <person name="Li P."/>
            <person name="You F.M."/>
            <person name="Sun Q."/>
            <person name="Liu Z."/>
            <person name="Lyons E."/>
            <person name="Wicker T."/>
            <person name="Salzberg S.L."/>
            <person name="Devos K.M."/>
            <person name="Dvorak J."/>
        </authorList>
    </citation>
    <scope>NUCLEOTIDE SEQUENCE [LARGE SCALE GENOMIC DNA]</scope>
    <source>
        <strain evidence="2">cv. AL8/78</strain>
    </source>
</reference>